<dbReference type="Proteomes" id="UP000324222">
    <property type="component" value="Unassembled WGS sequence"/>
</dbReference>
<sequence>MKHFEAPTPKGLRCYPFPLSLPPPLPPSLTPPHHFLLYLPIPPHCSLSPHPPFSLHTQLSHFTTTTITTTSPLLLQQVVTAALTRPTTPKPKATSKLVPVPLSGLPLYLSGF</sequence>
<keyword evidence="2" id="KW-1185">Reference proteome</keyword>
<accession>A0A5B7KIP6</accession>
<evidence type="ECO:0000313" key="1">
    <source>
        <dbReference type="EMBL" id="MPD04475.1"/>
    </source>
</evidence>
<evidence type="ECO:0000313" key="2">
    <source>
        <dbReference type="Proteomes" id="UP000324222"/>
    </source>
</evidence>
<proteinExistence type="predicted"/>
<dbReference type="EMBL" id="VSRR010141178">
    <property type="protein sequence ID" value="MPD04475.1"/>
    <property type="molecule type" value="Genomic_DNA"/>
</dbReference>
<organism evidence="1 2">
    <name type="scientific">Portunus trituberculatus</name>
    <name type="common">Swimming crab</name>
    <name type="synonym">Neptunus trituberculatus</name>
    <dbReference type="NCBI Taxonomy" id="210409"/>
    <lineage>
        <taxon>Eukaryota</taxon>
        <taxon>Metazoa</taxon>
        <taxon>Ecdysozoa</taxon>
        <taxon>Arthropoda</taxon>
        <taxon>Crustacea</taxon>
        <taxon>Multicrustacea</taxon>
        <taxon>Malacostraca</taxon>
        <taxon>Eumalacostraca</taxon>
        <taxon>Eucarida</taxon>
        <taxon>Decapoda</taxon>
        <taxon>Pleocyemata</taxon>
        <taxon>Brachyura</taxon>
        <taxon>Eubrachyura</taxon>
        <taxon>Portunoidea</taxon>
        <taxon>Portunidae</taxon>
        <taxon>Portuninae</taxon>
        <taxon>Portunus</taxon>
    </lineage>
</organism>
<name>A0A5B7KIP6_PORTR</name>
<gene>
    <name evidence="1" type="ORF">E2C01_100165</name>
</gene>
<protein>
    <submittedName>
        <fullName evidence="1">Uncharacterized protein</fullName>
    </submittedName>
</protein>
<dbReference type="AlphaFoldDB" id="A0A5B7KIP6"/>
<reference evidence="1 2" key="1">
    <citation type="submission" date="2019-05" db="EMBL/GenBank/DDBJ databases">
        <title>Another draft genome of Portunus trituberculatus and its Hox gene families provides insights of decapod evolution.</title>
        <authorList>
            <person name="Jeong J.-H."/>
            <person name="Song I."/>
            <person name="Kim S."/>
            <person name="Choi T."/>
            <person name="Kim D."/>
            <person name="Ryu S."/>
            <person name="Kim W."/>
        </authorList>
    </citation>
    <scope>NUCLEOTIDE SEQUENCE [LARGE SCALE GENOMIC DNA]</scope>
    <source>
        <tissue evidence="1">Muscle</tissue>
    </source>
</reference>
<comment type="caution">
    <text evidence="1">The sequence shown here is derived from an EMBL/GenBank/DDBJ whole genome shotgun (WGS) entry which is preliminary data.</text>
</comment>